<keyword evidence="5" id="KW-0675">Receptor</keyword>
<feature type="transmembrane region" description="Helical" evidence="8">
    <location>
        <begin position="679"/>
        <end position="703"/>
    </location>
</feature>
<evidence type="ECO:0000256" key="2">
    <source>
        <dbReference type="ARBA" id="ARBA00022692"/>
    </source>
</evidence>
<comment type="subcellular location">
    <subcellularLocation>
        <location evidence="1">Membrane</location>
        <topology evidence="1">Single-pass type I membrane protein</topology>
    </subcellularLocation>
</comment>
<feature type="signal peptide" evidence="9">
    <location>
        <begin position="1"/>
        <end position="25"/>
    </location>
</feature>
<reference evidence="11" key="3">
    <citation type="submission" date="2023-05" db="EMBL/GenBank/DDBJ databases">
        <authorList>
            <person name="Smith C.H."/>
        </authorList>
    </citation>
    <scope>NUCLEOTIDE SEQUENCE</scope>
    <source>
        <strain evidence="11">CHS0354</strain>
        <tissue evidence="11">Mantle</tissue>
    </source>
</reference>
<dbReference type="InterPro" id="IPR013783">
    <property type="entry name" value="Ig-like_fold"/>
</dbReference>
<evidence type="ECO:0000313" key="12">
    <source>
        <dbReference type="Proteomes" id="UP001195483"/>
    </source>
</evidence>
<dbReference type="InterPro" id="IPR036116">
    <property type="entry name" value="FN3_sf"/>
</dbReference>
<feature type="region of interest" description="Disordered" evidence="7">
    <location>
        <begin position="812"/>
        <end position="833"/>
    </location>
</feature>
<reference evidence="11" key="1">
    <citation type="journal article" date="2021" name="Genome Biol. Evol.">
        <title>A High-Quality Reference Genome for a Parasitic Bivalve with Doubly Uniparental Inheritance (Bivalvia: Unionida).</title>
        <authorList>
            <person name="Smith C.H."/>
        </authorList>
    </citation>
    <scope>NUCLEOTIDE SEQUENCE</scope>
    <source>
        <strain evidence="11">CHS0354</strain>
    </source>
</reference>
<evidence type="ECO:0000256" key="4">
    <source>
        <dbReference type="ARBA" id="ARBA00023136"/>
    </source>
</evidence>
<dbReference type="GO" id="GO:0009897">
    <property type="term" value="C:external side of plasma membrane"/>
    <property type="evidence" value="ECO:0007669"/>
    <property type="project" value="TreeGrafter"/>
</dbReference>
<dbReference type="CDD" id="cd00063">
    <property type="entry name" value="FN3"/>
    <property type="match status" value="2"/>
</dbReference>
<reference evidence="11" key="2">
    <citation type="journal article" date="2021" name="Genome Biol. Evol.">
        <title>Developing a high-quality reference genome for a parasitic bivalve with doubly uniparental inheritance (Bivalvia: Unionida).</title>
        <authorList>
            <person name="Smith C.H."/>
        </authorList>
    </citation>
    <scope>NUCLEOTIDE SEQUENCE</scope>
    <source>
        <strain evidence="11">CHS0354</strain>
        <tissue evidence="11">Mantle</tissue>
    </source>
</reference>
<dbReference type="PANTHER" id="PTHR23037:SF46">
    <property type="entry name" value="INTERLEUKIN 5 RECEPTOR SUBUNIT ALPHA"/>
    <property type="match status" value="1"/>
</dbReference>
<dbReference type="AlphaFoldDB" id="A0AAE0VYA2"/>
<evidence type="ECO:0000259" key="10">
    <source>
        <dbReference type="PROSITE" id="PS50853"/>
    </source>
</evidence>
<evidence type="ECO:0000256" key="5">
    <source>
        <dbReference type="ARBA" id="ARBA00023170"/>
    </source>
</evidence>
<protein>
    <recommendedName>
        <fullName evidence="10">Fibronectin type-III domain-containing protein</fullName>
    </recommendedName>
</protein>
<dbReference type="GO" id="GO:0004896">
    <property type="term" value="F:cytokine receptor activity"/>
    <property type="evidence" value="ECO:0007669"/>
    <property type="project" value="TreeGrafter"/>
</dbReference>
<evidence type="ECO:0000256" key="7">
    <source>
        <dbReference type="SAM" id="MobiDB-lite"/>
    </source>
</evidence>
<evidence type="ECO:0000256" key="6">
    <source>
        <dbReference type="ARBA" id="ARBA00023180"/>
    </source>
</evidence>
<proteinExistence type="predicted"/>
<dbReference type="PANTHER" id="PTHR23037">
    <property type="entry name" value="CYTOKINE RECEPTOR"/>
    <property type="match status" value="1"/>
</dbReference>
<dbReference type="Gene3D" id="2.60.40.10">
    <property type="entry name" value="Immunoglobulins"/>
    <property type="match status" value="3"/>
</dbReference>
<keyword evidence="12" id="KW-1185">Reference proteome</keyword>
<keyword evidence="9" id="KW-0732">Signal</keyword>
<feature type="region of interest" description="Disordered" evidence="7">
    <location>
        <begin position="1041"/>
        <end position="1070"/>
    </location>
</feature>
<dbReference type="EMBL" id="JAEAOA010000437">
    <property type="protein sequence ID" value="KAK3594571.1"/>
    <property type="molecule type" value="Genomic_DNA"/>
</dbReference>
<dbReference type="Proteomes" id="UP001195483">
    <property type="component" value="Unassembled WGS sequence"/>
</dbReference>
<accession>A0AAE0VYA2</accession>
<dbReference type="PROSITE" id="PS50853">
    <property type="entry name" value="FN3"/>
    <property type="match status" value="1"/>
</dbReference>
<feature type="compositionally biased region" description="Polar residues" evidence="7">
    <location>
        <begin position="812"/>
        <end position="824"/>
    </location>
</feature>
<evidence type="ECO:0000256" key="8">
    <source>
        <dbReference type="SAM" id="Phobius"/>
    </source>
</evidence>
<keyword evidence="3 8" id="KW-1133">Transmembrane helix</keyword>
<name>A0AAE0VYA2_9BIVA</name>
<gene>
    <name evidence="11" type="ORF">CHS0354_006260</name>
</gene>
<feature type="domain" description="Fibronectin type-III" evidence="10">
    <location>
        <begin position="561"/>
        <end position="673"/>
    </location>
</feature>
<dbReference type="Pfam" id="PF00041">
    <property type="entry name" value="fn3"/>
    <property type="match status" value="1"/>
</dbReference>
<keyword evidence="2 8" id="KW-0812">Transmembrane</keyword>
<sequence length="1156" mass="132574">MSGHINSATTLLLLLLFCWIHTAEGGLKVLDCGAVRPVDPYAFIGERLNLTCTIHNISSNQPVQLYFLTSVKEGGTWRNVKINQTLQLNNTAIQLISPVLTLMDAQNHYVSRSYRCMVQQVVNRCTLRSNQTISNQRVKIDYFPHNPENFSCQVYNWENMTCTWDMIPYFHKKDISITYFWKADRKCEGSLLNYTVNESTTSFTVPDFKMEPDYCFYFEITNVVRDIRNTSAVFHVSPFEIVKPAPVEYISFQNISDTCVTVMWNHSKQLRQQVFRVRYTSKCSAEQQFYMRERNATVCGLNPYTDYTFIVDSMPWNMNDSDPLETVGFISDPRNNSVTTKSTVPAANPKLLSYRDLFCPKSPCRHVLLYWEPLSPCDLHDSPSGQQYEIIVKQRGSEETWNSVATDSKAVSHTLMLSDKEEAYDVKLRVITGNGKKREDFSHLVIWPRMQSPIAPSMVVEYDTMKNGTDFYITLNLTEAQLHTSQFLYWCHVSRAGGCQQPMSRREINGSSTKIAIDSYKMDFNIIFGVESRQWLLKEITQSGIQLVDCIYPKDQKPLIPPKNFRIAQWLPEREGELSLQWDPYDCNSPDIESGYVLSYTLYYCQVTDESSCKLNNTRANLGAISFEGHIYNYTVRNLQPGSRYKVWLTARTSAGKGPHTDMIDKYIFIQEFPLWGKITIPVGSVIIFLAIISCFITFHQYIKRRIEIFRRIEVPDTRIQFMNTDDYVQIRIPNCHVPQKNGHVIVDDQTAEPIPDMDESEELNRLIPLIQTLDPKIHMGNNSSSTSLLLCLKQLDMPFFGNDHKDDGSYISSNDKCTVSSGTESDRDTRDEKEIKPVAFVLTSEHSYQNANLLPEDYCRAMGNGDYVKNSKTNPTLYEDKLDHKFFKLQSEAVHSQSIDSLFNYGPELQRQNIILLNDCKGNSCERVKGVDSVCVKDSSNLSQENVTIEKQIETGQMKVKDDFESDNLALSGDDLDDAASDDSLSLWDEICGKFHKTEKTSGYVCANKIHEDAEQPFDSFNHWKYTECSSLGKDILGSDDHVKHESDNARSDSDHVRSDKDIMKSENDHVRSDADEIIHYNFAKCDYVNFSVDDSVSSSHKHKICGNRFKKFQHRDSVMSFISQCTSYHDNPRMEDHDPAVIHPYMNIVQSGFP</sequence>
<organism evidence="11 12">
    <name type="scientific">Potamilus streckersoni</name>
    <dbReference type="NCBI Taxonomy" id="2493646"/>
    <lineage>
        <taxon>Eukaryota</taxon>
        <taxon>Metazoa</taxon>
        <taxon>Spiralia</taxon>
        <taxon>Lophotrochozoa</taxon>
        <taxon>Mollusca</taxon>
        <taxon>Bivalvia</taxon>
        <taxon>Autobranchia</taxon>
        <taxon>Heteroconchia</taxon>
        <taxon>Palaeoheterodonta</taxon>
        <taxon>Unionida</taxon>
        <taxon>Unionoidea</taxon>
        <taxon>Unionidae</taxon>
        <taxon>Ambleminae</taxon>
        <taxon>Lampsilini</taxon>
        <taxon>Potamilus</taxon>
    </lineage>
</organism>
<dbReference type="SMART" id="SM00060">
    <property type="entry name" value="FN3"/>
    <property type="match status" value="2"/>
</dbReference>
<dbReference type="InterPro" id="IPR003961">
    <property type="entry name" value="FN3_dom"/>
</dbReference>
<dbReference type="SUPFAM" id="SSF49265">
    <property type="entry name" value="Fibronectin type III"/>
    <property type="match status" value="2"/>
</dbReference>
<evidence type="ECO:0000256" key="3">
    <source>
        <dbReference type="ARBA" id="ARBA00022989"/>
    </source>
</evidence>
<evidence type="ECO:0000256" key="1">
    <source>
        <dbReference type="ARBA" id="ARBA00004479"/>
    </source>
</evidence>
<keyword evidence="4 8" id="KW-0472">Membrane</keyword>
<feature type="chain" id="PRO_5042193448" description="Fibronectin type-III domain-containing protein" evidence="9">
    <location>
        <begin position="26"/>
        <end position="1156"/>
    </location>
</feature>
<evidence type="ECO:0000256" key="9">
    <source>
        <dbReference type="SAM" id="SignalP"/>
    </source>
</evidence>
<comment type="caution">
    <text evidence="11">The sequence shown here is derived from an EMBL/GenBank/DDBJ whole genome shotgun (WGS) entry which is preliminary data.</text>
</comment>
<evidence type="ECO:0000313" key="11">
    <source>
        <dbReference type="EMBL" id="KAK3594571.1"/>
    </source>
</evidence>
<keyword evidence="6" id="KW-0325">Glycoprotein</keyword>